<dbReference type="AlphaFoldDB" id="A0A383DT31"/>
<sequence>FTTAPVNLSTIVITRKQNIGFDTKNSLLFDGTERTQTDTTNYGDGSTVEFTIYFVPKGTLTVKVGDATITLYTRLANVITFTLAPEAYSSDSGTITGDGAESTNSELNITADSTGAEISAVGIPAMTTFDNKGTTFGGNYITFDIGRNSTRSLPIPRRDLTHDQAFAIRRYEIEQ</sequence>
<accession>A0A383DT31</accession>
<dbReference type="EMBL" id="UINC01219520">
    <property type="protein sequence ID" value="SVE47018.1"/>
    <property type="molecule type" value="Genomic_DNA"/>
</dbReference>
<name>A0A383DT31_9ZZZZ</name>
<feature type="non-terminal residue" evidence="1">
    <location>
        <position position="1"/>
    </location>
</feature>
<evidence type="ECO:0000313" key="1">
    <source>
        <dbReference type="EMBL" id="SVE47018.1"/>
    </source>
</evidence>
<reference evidence="1" key="1">
    <citation type="submission" date="2018-05" db="EMBL/GenBank/DDBJ databases">
        <authorList>
            <person name="Lanie J.A."/>
            <person name="Ng W.-L."/>
            <person name="Kazmierczak K.M."/>
            <person name="Andrzejewski T.M."/>
            <person name="Davidsen T.M."/>
            <person name="Wayne K.J."/>
            <person name="Tettelin H."/>
            <person name="Glass J.I."/>
            <person name="Rusch D."/>
            <person name="Podicherti R."/>
            <person name="Tsui H.-C.T."/>
            <person name="Winkler M.E."/>
        </authorList>
    </citation>
    <scope>NUCLEOTIDE SEQUENCE</scope>
</reference>
<proteinExistence type="predicted"/>
<gene>
    <name evidence="1" type="ORF">METZ01_LOCUS499872</name>
</gene>
<protein>
    <submittedName>
        <fullName evidence="1">Uncharacterized protein</fullName>
    </submittedName>
</protein>
<organism evidence="1">
    <name type="scientific">marine metagenome</name>
    <dbReference type="NCBI Taxonomy" id="408172"/>
    <lineage>
        <taxon>unclassified sequences</taxon>
        <taxon>metagenomes</taxon>
        <taxon>ecological metagenomes</taxon>
    </lineage>
</organism>